<evidence type="ECO:0000259" key="2">
    <source>
        <dbReference type="Pfam" id="PF25984"/>
    </source>
</evidence>
<name>A0A518G0D5_9BACT</name>
<evidence type="ECO:0000256" key="1">
    <source>
        <dbReference type="SAM" id="Coils"/>
    </source>
</evidence>
<dbReference type="Proteomes" id="UP000318017">
    <property type="component" value="Chromosome"/>
</dbReference>
<dbReference type="Pfam" id="PF25984">
    <property type="entry name" value="BSH_YknX"/>
    <property type="match status" value="1"/>
</dbReference>
<sequence length="681" mass="75979">MASTPSQETVEQTKQQIRTLINEIAELSRADAPSEEFFPAVLKRIVDALAAVGGAIWLLDDEGQLKLSYQINVNQNLLEAHSDDAAKHAKLLSRLYQRGQSELVPPHSMLGEGQDEGNPSQYLLVVSPLSSGGKQTAGLVEIFQRPNSAPNIQRGYMRFLDQMASLIGEWLKGRTLQKVSDRQVMWQKADHFARLVHDNLEKRDTAFTIANEGRQLIGCDRVSVAIQKGRKCKVEAISGQDTIENRSNIVTALNNLATRVVSAGESLWYDGTVEDLPPQLEEAIEDYVDLSHGRSIAVLPIRRPEKVVEGDVHSKETVQREDLSKREIIGALIVEQIESQVPPEALRSRCDLVYEHAARALNNSMTHSDLFLMPVWRTLGRATWLFRGSTFPKTMTVLSLLAVGLLALFLVHINHDLEAQGSLQPKTQRQVFAHVDGEVEEVFVEHGEAVLAGQPLVKLRNRDLEIQLSELNGQLDQTREQIVAVAELQNRAADRAERVKLTYQGREHVAHEKALLEQYELLQEKEQKLTIRSPIDGIVMTWDLKKMLRARPVVTGQVLVTVADPNGEFELELLMPEKRMRYLDQAIEASGGQPLPVDFILATDPSVDHQGTLSIDAIHARAELDSTEGAVVKLRVHPNSMEGISPRPGAKVIADVTCGRRSAAFVWFHEVIEWVQANVIF</sequence>
<dbReference type="OrthoDB" id="248877at2"/>
<organism evidence="3 4">
    <name type="scientific">Aureliella helgolandensis</name>
    <dbReference type="NCBI Taxonomy" id="2527968"/>
    <lineage>
        <taxon>Bacteria</taxon>
        <taxon>Pseudomonadati</taxon>
        <taxon>Planctomycetota</taxon>
        <taxon>Planctomycetia</taxon>
        <taxon>Pirellulales</taxon>
        <taxon>Pirellulaceae</taxon>
        <taxon>Aureliella</taxon>
    </lineage>
</organism>
<keyword evidence="1" id="KW-0175">Coiled coil</keyword>
<proteinExistence type="predicted"/>
<protein>
    <submittedName>
        <fullName evidence="3">HlyD family secretion protein</fullName>
    </submittedName>
</protein>
<gene>
    <name evidence="3" type="ORF">Q31a_03300</name>
</gene>
<dbReference type="PANTHER" id="PTHR30367:SF1">
    <property type="entry name" value="MULTIDRUG RESISTANCE PROTEIN MDTN"/>
    <property type="match status" value="1"/>
</dbReference>
<evidence type="ECO:0000313" key="3">
    <source>
        <dbReference type="EMBL" id="QDV22051.1"/>
    </source>
</evidence>
<accession>A0A518G0D5</accession>
<dbReference type="SUPFAM" id="SSF111369">
    <property type="entry name" value="HlyD-like secretion proteins"/>
    <property type="match status" value="1"/>
</dbReference>
<dbReference type="Gene3D" id="1.10.287.470">
    <property type="entry name" value="Helix hairpin bin"/>
    <property type="match status" value="1"/>
</dbReference>
<dbReference type="AlphaFoldDB" id="A0A518G0D5"/>
<dbReference type="InterPro" id="IPR058639">
    <property type="entry name" value="BSH_YknX-like"/>
</dbReference>
<dbReference type="InterPro" id="IPR029016">
    <property type="entry name" value="GAF-like_dom_sf"/>
</dbReference>
<feature type="coiled-coil region" evidence="1">
    <location>
        <begin position="461"/>
        <end position="488"/>
    </location>
</feature>
<reference evidence="3 4" key="1">
    <citation type="submission" date="2019-02" db="EMBL/GenBank/DDBJ databases">
        <title>Deep-cultivation of Planctomycetes and their phenomic and genomic characterization uncovers novel biology.</title>
        <authorList>
            <person name="Wiegand S."/>
            <person name="Jogler M."/>
            <person name="Boedeker C."/>
            <person name="Pinto D."/>
            <person name="Vollmers J."/>
            <person name="Rivas-Marin E."/>
            <person name="Kohn T."/>
            <person name="Peeters S.H."/>
            <person name="Heuer A."/>
            <person name="Rast P."/>
            <person name="Oberbeckmann S."/>
            <person name="Bunk B."/>
            <person name="Jeske O."/>
            <person name="Meyerdierks A."/>
            <person name="Storesund J.E."/>
            <person name="Kallscheuer N."/>
            <person name="Luecker S."/>
            <person name="Lage O.M."/>
            <person name="Pohl T."/>
            <person name="Merkel B.J."/>
            <person name="Hornburger P."/>
            <person name="Mueller R.-W."/>
            <person name="Bruemmer F."/>
            <person name="Labrenz M."/>
            <person name="Spormann A.M."/>
            <person name="Op den Camp H."/>
            <person name="Overmann J."/>
            <person name="Amann R."/>
            <person name="Jetten M.S.M."/>
            <person name="Mascher T."/>
            <person name="Medema M.H."/>
            <person name="Devos D.P."/>
            <person name="Kaster A.-K."/>
            <person name="Ovreas L."/>
            <person name="Rohde M."/>
            <person name="Galperin M.Y."/>
            <person name="Jogler C."/>
        </authorList>
    </citation>
    <scope>NUCLEOTIDE SEQUENCE [LARGE SCALE GENOMIC DNA]</scope>
    <source>
        <strain evidence="3 4">Q31a</strain>
    </source>
</reference>
<dbReference type="InterPro" id="IPR050393">
    <property type="entry name" value="MFP_Efflux_Pump"/>
</dbReference>
<dbReference type="KEGG" id="ahel:Q31a_03300"/>
<evidence type="ECO:0000313" key="4">
    <source>
        <dbReference type="Proteomes" id="UP000318017"/>
    </source>
</evidence>
<dbReference type="EMBL" id="CP036298">
    <property type="protein sequence ID" value="QDV22051.1"/>
    <property type="molecule type" value="Genomic_DNA"/>
</dbReference>
<keyword evidence="4" id="KW-1185">Reference proteome</keyword>
<dbReference type="Gene3D" id="2.40.50.100">
    <property type="match status" value="1"/>
</dbReference>
<dbReference type="PANTHER" id="PTHR30367">
    <property type="entry name" value="P-HYDROXYBENZOIC ACID EFFLUX PUMP SUBUNIT AAEA-RELATED"/>
    <property type="match status" value="1"/>
</dbReference>
<feature type="domain" description="YknX-like barrel-sandwich hybrid" evidence="2">
    <location>
        <begin position="431"/>
        <end position="544"/>
    </location>
</feature>
<dbReference type="RefSeq" id="WP_145072975.1">
    <property type="nucleotide sequence ID" value="NZ_CP036298.1"/>
</dbReference>
<dbReference type="Gene3D" id="3.30.450.40">
    <property type="match status" value="2"/>
</dbReference>